<dbReference type="AlphaFoldDB" id="M2PWZ5"/>
<dbReference type="OrthoDB" id="9801186at2"/>
<gene>
    <name evidence="3" type="ORF">B0293_03870</name>
    <name evidence="2" type="ORF">C791_6213</name>
</gene>
<evidence type="ECO:0000313" key="2">
    <source>
        <dbReference type="EMBL" id="EMD24135.1"/>
    </source>
</evidence>
<dbReference type="Proteomes" id="UP000188551">
    <property type="component" value="Unassembled WGS sequence"/>
</dbReference>
<keyword evidence="5" id="KW-1185">Reference proteome</keyword>
<dbReference type="Gene3D" id="3.90.180.10">
    <property type="entry name" value="Medium-chain alcohol dehydrogenases, catalytic domain"/>
    <property type="match status" value="1"/>
</dbReference>
<dbReference type="GO" id="GO:0008270">
    <property type="term" value="F:zinc ion binding"/>
    <property type="evidence" value="ECO:0007669"/>
    <property type="project" value="InterPro"/>
</dbReference>
<dbReference type="RefSeq" id="WP_005163649.1">
    <property type="nucleotide sequence ID" value="NZ_ANMG01000060.1"/>
</dbReference>
<dbReference type="GO" id="GO:0016491">
    <property type="term" value="F:oxidoreductase activity"/>
    <property type="evidence" value="ECO:0007669"/>
    <property type="project" value="InterPro"/>
</dbReference>
<evidence type="ECO:0000313" key="3">
    <source>
        <dbReference type="EMBL" id="OOC08032.1"/>
    </source>
</evidence>
<sequence length="306" mass="31647">MKAARIHQHGDANVIRIEEVARPVLAEGEVLIKVAATSFNPTEAALRAGALRDLVPVDLPHTLGWDVAGTVVELGGGVRTHAVGDRVIGWIDGAAAEFAVADASAMVAAPTVVPLADAAALPLAGLTAWQAIERGRLLPGERILINGAGGGIGGFAVQLAKRAGAQVIATASPRSRHTVLRYGADQLIDYTATSLGDALDGQVDAVLNLVGLDRRQADALVPLVRPGGRVISVTNEIDAPRTGGVTTTHVLVRNDSAQLAELVAMVDSGAMAIDVAERHPLGELVSLHRRSETGDIRGKVIVLPAT</sequence>
<dbReference type="InterPro" id="IPR036291">
    <property type="entry name" value="NAD(P)-bd_dom_sf"/>
</dbReference>
<reference evidence="2 4" key="1">
    <citation type="submission" date="2012-10" db="EMBL/GenBank/DDBJ databases">
        <title>Genome assembly of Amycolatopsis azurea DSM 43854.</title>
        <authorList>
            <person name="Khatri I."/>
            <person name="Kaur I."/>
            <person name="Subramanian S."/>
            <person name="Mayilraj S."/>
        </authorList>
    </citation>
    <scope>NUCLEOTIDE SEQUENCE [LARGE SCALE GENOMIC DNA]</scope>
    <source>
        <strain evidence="2 4">DSM 43854</strain>
    </source>
</reference>
<dbReference type="InterPro" id="IPR052733">
    <property type="entry name" value="Chloroplast_QOR"/>
</dbReference>
<accession>M2PWZ5</accession>
<dbReference type="SMART" id="SM00829">
    <property type="entry name" value="PKS_ER"/>
    <property type="match status" value="1"/>
</dbReference>
<dbReference type="InterPro" id="IPR013154">
    <property type="entry name" value="ADH-like_N"/>
</dbReference>
<name>M2PWZ5_9PSEU</name>
<dbReference type="PATRIC" id="fig|1238180.3.peg.5965"/>
<dbReference type="CDD" id="cd05289">
    <property type="entry name" value="MDR_like_2"/>
    <property type="match status" value="1"/>
</dbReference>
<dbReference type="InterPro" id="IPR020843">
    <property type="entry name" value="ER"/>
</dbReference>
<dbReference type="Pfam" id="PF08240">
    <property type="entry name" value="ADH_N"/>
    <property type="match status" value="1"/>
</dbReference>
<protein>
    <submittedName>
        <fullName evidence="3">NADPH:quinone reductase</fullName>
    </submittedName>
    <submittedName>
        <fullName evidence="2">Zinc-binding oxidoreductase</fullName>
    </submittedName>
</protein>
<dbReference type="PANTHER" id="PTHR44013">
    <property type="entry name" value="ZINC-TYPE ALCOHOL DEHYDROGENASE-LIKE PROTEIN C16A3.02C"/>
    <property type="match status" value="1"/>
</dbReference>
<evidence type="ECO:0000313" key="4">
    <source>
        <dbReference type="Proteomes" id="UP000014137"/>
    </source>
</evidence>
<dbReference type="SUPFAM" id="SSF51735">
    <property type="entry name" value="NAD(P)-binding Rossmann-fold domains"/>
    <property type="match status" value="1"/>
</dbReference>
<evidence type="ECO:0000259" key="1">
    <source>
        <dbReference type="SMART" id="SM00829"/>
    </source>
</evidence>
<dbReference type="InterPro" id="IPR011032">
    <property type="entry name" value="GroES-like_sf"/>
</dbReference>
<dbReference type="PROSITE" id="PS01162">
    <property type="entry name" value="QOR_ZETA_CRYSTAL"/>
    <property type="match status" value="1"/>
</dbReference>
<dbReference type="PANTHER" id="PTHR44013:SF1">
    <property type="entry name" value="ZINC-TYPE ALCOHOL DEHYDROGENASE-LIKE PROTEIN C16A3.02C"/>
    <property type="match status" value="1"/>
</dbReference>
<feature type="domain" description="Enoyl reductase (ER)" evidence="1">
    <location>
        <begin position="10"/>
        <end position="302"/>
    </location>
</feature>
<dbReference type="EMBL" id="ANMG01000060">
    <property type="protein sequence ID" value="EMD24135.1"/>
    <property type="molecule type" value="Genomic_DNA"/>
</dbReference>
<dbReference type="SUPFAM" id="SSF50129">
    <property type="entry name" value="GroES-like"/>
    <property type="match status" value="1"/>
</dbReference>
<dbReference type="Pfam" id="PF13602">
    <property type="entry name" value="ADH_zinc_N_2"/>
    <property type="match status" value="1"/>
</dbReference>
<dbReference type="Gene3D" id="3.40.50.720">
    <property type="entry name" value="NAD(P)-binding Rossmann-like Domain"/>
    <property type="match status" value="1"/>
</dbReference>
<evidence type="ECO:0000313" key="5">
    <source>
        <dbReference type="Proteomes" id="UP000188551"/>
    </source>
</evidence>
<comment type="caution">
    <text evidence="2">The sequence shown here is derived from an EMBL/GenBank/DDBJ whole genome shotgun (WGS) entry which is preliminary data.</text>
</comment>
<dbReference type="Proteomes" id="UP000014137">
    <property type="component" value="Unassembled WGS sequence"/>
</dbReference>
<organism evidence="2 4">
    <name type="scientific">Amycolatopsis azurea DSM 43854</name>
    <dbReference type="NCBI Taxonomy" id="1238180"/>
    <lineage>
        <taxon>Bacteria</taxon>
        <taxon>Bacillati</taxon>
        <taxon>Actinomycetota</taxon>
        <taxon>Actinomycetes</taxon>
        <taxon>Pseudonocardiales</taxon>
        <taxon>Pseudonocardiaceae</taxon>
        <taxon>Amycolatopsis</taxon>
    </lineage>
</organism>
<proteinExistence type="predicted"/>
<dbReference type="EMBL" id="MUXN01000002">
    <property type="protein sequence ID" value="OOC08032.1"/>
    <property type="molecule type" value="Genomic_DNA"/>
</dbReference>
<reference evidence="3 5" key="2">
    <citation type="submission" date="2017-02" db="EMBL/GenBank/DDBJ databases">
        <title>Amycolatopsis azurea DSM 43854 draft genome.</title>
        <authorList>
            <person name="Mayilraj S."/>
        </authorList>
    </citation>
    <scope>NUCLEOTIDE SEQUENCE [LARGE SCALE GENOMIC DNA]</scope>
    <source>
        <strain evidence="3 5">DSM 43854</strain>
    </source>
</reference>
<dbReference type="InterPro" id="IPR002364">
    <property type="entry name" value="Quin_OxRdtase/zeta-crystal_CS"/>
</dbReference>